<dbReference type="GO" id="GO:0032259">
    <property type="term" value="P:methylation"/>
    <property type="evidence" value="ECO:0007669"/>
    <property type="project" value="UniProtKB-KW"/>
</dbReference>
<dbReference type="GO" id="GO:0043770">
    <property type="term" value="F:demethylmenaquinone methyltransferase activity"/>
    <property type="evidence" value="ECO:0007669"/>
    <property type="project" value="UniProtKB-UniRule"/>
</dbReference>
<feature type="binding site" evidence="5">
    <location>
        <position position="103"/>
    </location>
    <ligand>
        <name>S-adenosyl-L-methionine</name>
        <dbReference type="ChEBI" id="CHEBI:59789"/>
    </ligand>
</feature>
<dbReference type="PROSITE" id="PS51608">
    <property type="entry name" value="SAM_MT_UBIE"/>
    <property type="match status" value="1"/>
</dbReference>
<name>A0A1G6E8V5_9BACT</name>
<keyword evidence="4 5" id="KW-0949">S-adenosyl-L-methionine</keyword>
<keyword evidence="1 5" id="KW-0474">Menaquinone biosynthesis</keyword>
<dbReference type="PANTHER" id="PTHR43591">
    <property type="entry name" value="METHYLTRANSFERASE"/>
    <property type="match status" value="1"/>
</dbReference>
<dbReference type="AlphaFoldDB" id="A0A1G6E8V5"/>
<dbReference type="UniPathway" id="UPA00079">
    <property type="reaction ID" value="UER00169"/>
</dbReference>
<comment type="pathway">
    <text evidence="5">Quinol/quinone metabolism; menaquinone biosynthesis; menaquinol from 1,4-dihydroxy-2-naphthoate: step 2/2.</text>
</comment>
<reference evidence="6 7" key="1">
    <citation type="submission" date="2016-10" db="EMBL/GenBank/DDBJ databases">
        <authorList>
            <person name="de Groot N.N."/>
        </authorList>
    </citation>
    <scope>NUCLEOTIDE SEQUENCE [LARGE SCALE GENOMIC DNA]</scope>
    <source>
        <strain evidence="6 7">ASO4-2</strain>
    </source>
</reference>
<accession>A0A1G6E8V5</accession>
<keyword evidence="7" id="KW-1185">Reference proteome</keyword>
<organism evidence="6 7">
    <name type="scientific">Desulfonatronum thiosulfatophilum</name>
    <dbReference type="NCBI Taxonomy" id="617002"/>
    <lineage>
        <taxon>Bacteria</taxon>
        <taxon>Pseudomonadati</taxon>
        <taxon>Thermodesulfobacteriota</taxon>
        <taxon>Desulfovibrionia</taxon>
        <taxon>Desulfovibrionales</taxon>
        <taxon>Desulfonatronaceae</taxon>
        <taxon>Desulfonatronum</taxon>
    </lineage>
</organism>
<evidence type="ECO:0000256" key="3">
    <source>
        <dbReference type="ARBA" id="ARBA00022679"/>
    </source>
</evidence>
<comment type="similarity">
    <text evidence="5">Belongs to the class I-like SAM-binding methyltransferase superfamily. MenG/UbiE family.</text>
</comment>
<dbReference type="CDD" id="cd02440">
    <property type="entry name" value="AdoMet_MTases"/>
    <property type="match status" value="1"/>
</dbReference>
<dbReference type="EMBL" id="FMXO01000016">
    <property type="protein sequence ID" value="SDB53760.1"/>
    <property type="molecule type" value="Genomic_DNA"/>
</dbReference>
<dbReference type="InterPro" id="IPR023576">
    <property type="entry name" value="UbiE/COQ5_MeTrFase_CS"/>
</dbReference>
<dbReference type="InterPro" id="IPR029063">
    <property type="entry name" value="SAM-dependent_MTases_sf"/>
</dbReference>
<dbReference type="SUPFAM" id="SSF53335">
    <property type="entry name" value="S-adenosyl-L-methionine-dependent methyltransferases"/>
    <property type="match status" value="1"/>
</dbReference>
<dbReference type="PROSITE" id="PS01184">
    <property type="entry name" value="UBIE_2"/>
    <property type="match status" value="1"/>
</dbReference>
<evidence type="ECO:0000313" key="7">
    <source>
        <dbReference type="Proteomes" id="UP000198771"/>
    </source>
</evidence>
<gene>
    <name evidence="5" type="primary">menG</name>
    <name evidence="6" type="ORF">SAMN05660653_02673</name>
</gene>
<evidence type="ECO:0000313" key="6">
    <source>
        <dbReference type="EMBL" id="SDB53760.1"/>
    </source>
</evidence>
<dbReference type="HAMAP" id="MF_01813">
    <property type="entry name" value="MenG_UbiE_methyltr"/>
    <property type="match status" value="1"/>
</dbReference>
<keyword evidence="2 5" id="KW-0489">Methyltransferase</keyword>
<dbReference type="Proteomes" id="UP000198771">
    <property type="component" value="Unassembled WGS sequence"/>
</dbReference>
<dbReference type="UniPathway" id="UPA00232"/>
<dbReference type="PANTHER" id="PTHR43591:SF24">
    <property type="entry name" value="2-METHOXY-6-POLYPRENYL-1,4-BENZOQUINOL METHYLASE, MITOCHONDRIAL"/>
    <property type="match status" value="1"/>
</dbReference>
<dbReference type="GO" id="GO:0009234">
    <property type="term" value="P:menaquinone biosynthetic process"/>
    <property type="evidence" value="ECO:0007669"/>
    <property type="project" value="UniProtKB-UniRule"/>
</dbReference>
<comment type="caution">
    <text evidence="5">Lacks conserved residue(s) required for the propagation of feature annotation.</text>
</comment>
<evidence type="ECO:0000256" key="5">
    <source>
        <dbReference type="HAMAP-Rule" id="MF_01813"/>
    </source>
</evidence>
<evidence type="ECO:0000256" key="2">
    <source>
        <dbReference type="ARBA" id="ARBA00022603"/>
    </source>
</evidence>
<dbReference type="NCBIfam" id="TIGR01934">
    <property type="entry name" value="MenG_MenH_UbiE"/>
    <property type="match status" value="1"/>
</dbReference>
<dbReference type="Pfam" id="PF01209">
    <property type="entry name" value="Ubie_methyltran"/>
    <property type="match status" value="1"/>
</dbReference>
<dbReference type="EC" id="2.1.1.163" evidence="5"/>
<evidence type="ECO:0000256" key="1">
    <source>
        <dbReference type="ARBA" id="ARBA00022428"/>
    </source>
</evidence>
<dbReference type="STRING" id="617002.SAMN05660653_02673"/>
<dbReference type="InterPro" id="IPR004033">
    <property type="entry name" value="UbiE/COQ5_MeTrFase"/>
</dbReference>
<comment type="function">
    <text evidence="5">Methyltransferase required for the conversion of demethylmenaquinol (DMKH2) to menaquinol (MKH2).</text>
</comment>
<evidence type="ECO:0000256" key="4">
    <source>
        <dbReference type="ARBA" id="ARBA00022691"/>
    </source>
</evidence>
<proteinExistence type="inferred from homology"/>
<dbReference type="Gene3D" id="3.40.50.150">
    <property type="entry name" value="Vaccinia Virus protein VP39"/>
    <property type="match status" value="1"/>
</dbReference>
<sequence>MKHEMKSPRDIGMHEKVSYGYERIPASEKRRRVLGHFETIAHRYDLADALLSFGLHFFWRRRALRRLNLRPGERVMDLCGGTGDFAVMASKAVGPSGRVTVCDFSRTMMDKGRCKAAQAGQDAAIQWVQGDAENMAFAEDSFDAVIVGYGIRNFVFLERGLGEIRRVLKPGGRFLAMEFSIPQSFWLRTLYHYYSFRIMPRAGRLITGTAEPFHYLAESIRVFPSPARVQDLLTENHFVHATHELMSNGLAVLYSGQKEIIRLEGTFEK</sequence>
<comment type="catalytic activity">
    <reaction evidence="5">
        <text>a 2-demethylmenaquinol + S-adenosyl-L-methionine = a menaquinol + S-adenosyl-L-homocysteine + H(+)</text>
        <dbReference type="Rhea" id="RHEA:42640"/>
        <dbReference type="Rhea" id="RHEA-COMP:9539"/>
        <dbReference type="Rhea" id="RHEA-COMP:9563"/>
        <dbReference type="ChEBI" id="CHEBI:15378"/>
        <dbReference type="ChEBI" id="CHEBI:18151"/>
        <dbReference type="ChEBI" id="CHEBI:55437"/>
        <dbReference type="ChEBI" id="CHEBI:57856"/>
        <dbReference type="ChEBI" id="CHEBI:59789"/>
        <dbReference type="EC" id="2.1.1.163"/>
    </reaction>
</comment>
<feature type="binding site" evidence="5">
    <location>
        <begin position="131"/>
        <end position="132"/>
    </location>
    <ligand>
        <name>S-adenosyl-L-methionine</name>
        <dbReference type="ChEBI" id="CHEBI:59789"/>
    </ligand>
</feature>
<protein>
    <recommendedName>
        <fullName evidence="5">Demethylmenaquinone methyltransferase</fullName>
        <ecNumber evidence="5">2.1.1.163</ecNumber>
    </recommendedName>
</protein>
<feature type="binding site" evidence="5">
    <location>
        <position position="82"/>
    </location>
    <ligand>
        <name>S-adenosyl-L-methionine</name>
        <dbReference type="ChEBI" id="CHEBI:59789"/>
    </ligand>
</feature>
<keyword evidence="3 5" id="KW-0808">Transferase</keyword>
<dbReference type="GO" id="GO:0008425">
    <property type="term" value="F:2-methoxy-6-polyprenyl-1,4-benzoquinol methyltransferase activity"/>
    <property type="evidence" value="ECO:0007669"/>
    <property type="project" value="TreeGrafter"/>
</dbReference>